<evidence type="ECO:0000259" key="1">
    <source>
        <dbReference type="Pfam" id="PF07727"/>
    </source>
</evidence>
<sequence>MVFKLKVGHNGLIERHKAWLVAQGYSQRQGQDYEETFSTVVRFESIRTIVALAVQNGQKIHQMDVETAFLNGDVLEEIYMKQTIWLGQPSYTKQLLEEFSMSDTKANKTPVNPGVKLKGTEDLEYIDADLYQSAVGKLLHLSTRTRPDIFLQFRVLRGRQQNQQVNTGKHRTSSICVGYSDSDWGGDLDDRKSTSRYVFQIGGGPVSWQSRKQSCVALSTLDAEYIALTSAAQELSGFDTCCQ</sequence>
<dbReference type="EnsemblMetazoa" id="Aqu2.1.11509_001">
    <property type="protein sequence ID" value="Aqu2.1.11509_001"/>
    <property type="gene ID" value="Aqu2.1.11509"/>
</dbReference>
<dbReference type="PANTHER" id="PTHR11439:SF483">
    <property type="entry name" value="PEPTIDE SYNTHASE GLIP-LIKE, PUTATIVE (AFU_ORTHOLOGUE AFUA_3G12920)-RELATED"/>
    <property type="match status" value="1"/>
</dbReference>
<dbReference type="CDD" id="cd09272">
    <property type="entry name" value="RNase_HI_RT_Ty1"/>
    <property type="match status" value="1"/>
</dbReference>
<dbReference type="PANTHER" id="PTHR11439">
    <property type="entry name" value="GAG-POL-RELATED RETROTRANSPOSON"/>
    <property type="match status" value="1"/>
</dbReference>
<dbReference type="STRING" id="400682.A0A1X7TB18"/>
<name>A0A1X7TB18_AMPQE</name>
<dbReference type="InParanoid" id="A0A1X7TB18"/>
<protein>
    <recommendedName>
        <fullName evidence="1">Reverse transcriptase Ty1/copia-type domain-containing protein</fullName>
    </recommendedName>
</protein>
<feature type="domain" description="Reverse transcriptase Ty1/copia-type" evidence="1">
    <location>
        <begin position="2"/>
        <end position="83"/>
    </location>
</feature>
<reference evidence="2" key="1">
    <citation type="submission" date="2017-05" db="UniProtKB">
        <authorList>
            <consortium name="EnsemblMetazoa"/>
        </authorList>
    </citation>
    <scope>IDENTIFICATION</scope>
</reference>
<dbReference type="Pfam" id="PF07727">
    <property type="entry name" value="RVT_2"/>
    <property type="match status" value="1"/>
</dbReference>
<evidence type="ECO:0000313" key="2">
    <source>
        <dbReference type="EnsemblMetazoa" id="Aqu2.1.11509_001"/>
    </source>
</evidence>
<dbReference type="InterPro" id="IPR013103">
    <property type="entry name" value="RVT_2"/>
</dbReference>
<accession>A0A1X7TB18</accession>
<proteinExistence type="predicted"/>
<dbReference type="AlphaFoldDB" id="A0A1X7TB18"/>
<organism evidence="2">
    <name type="scientific">Amphimedon queenslandica</name>
    <name type="common">Sponge</name>
    <dbReference type="NCBI Taxonomy" id="400682"/>
    <lineage>
        <taxon>Eukaryota</taxon>
        <taxon>Metazoa</taxon>
        <taxon>Porifera</taxon>
        <taxon>Demospongiae</taxon>
        <taxon>Heteroscleromorpha</taxon>
        <taxon>Haplosclerida</taxon>
        <taxon>Niphatidae</taxon>
        <taxon>Amphimedon</taxon>
    </lineage>
</organism>